<feature type="domain" description="HAT C-terminal dimerisation" evidence="1">
    <location>
        <begin position="163"/>
        <end position="201"/>
    </location>
</feature>
<dbReference type="InterPro" id="IPR052035">
    <property type="entry name" value="ZnF_BED_domain_contain"/>
</dbReference>
<evidence type="ECO:0000259" key="1">
    <source>
        <dbReference type="Pfam" id="PF05699"/>
    </source>
</evidence>
<reference evidence="2" key="2">
    <citation type="submission" date="2019-01" db="UniProtKB">
        <authorList>
            <consortium name="EnsemblPlants"/>
        </authorList>
    </citation>
    <scope>IDENTIFICATION</scope>
    <source>
        <strain evidence="2">cv. Heinz 1706</strain>
    </source>
</reference>
<organism evidence="2">
    <name type="scientific">Solanum lycopersicum</name>
    <name type="common">Tomato</name>
    <name type="synonym">Lycopersicon esculentum</name>
    <dbReference type="NCBI Taxonomy" id="4081"/>
    <lineage>
        <taxon>Eukaryota</taxon>
        <taxon>Viridiplantae</taxon>
        <taxon>Streptophyta</taxon>
        <taxon>Embryophyta</taxon>
        <taxon>Tracheophyta</taxon>
        <taxon>Spermatophyta</taxon>
        <taxon>Magnoliopsida</taxon>
        <taxon>eudicotyledons</taxon>
        <taxon>Gunneridae</taxon>
        <taxon>Pentapetalae</taxon>
        <taxon>asterids</taxon>
        <taxon>lamiids</taxon>
        <taxon>Solanales</taxon>
        <taxon>Solanaceae</taxon>
        <taxon>Solanoideae</taxon>
        <taxon>Solaneae</taxon>
        <taxon>Solanum</taxon>
        <taxon>Solanum subgen. Lycopersicon</taxon>
    </lineage>
</organism>
<keyword evidence="3" id="KW-1185">Reference proteome</keyword>
<reference evidence="2" key="1">
    <citation type="journal article" date="2012" name="Nature">
        <title>The tomato genome sequence provides insights into fleshy fruit evolution.</title>
        <authorList>
            <consortium name="Tomato Genome Consortium"/>
        </authorList>
    </citation>
    <scope>NUCLEOTIDE SEQUENCE [LARGE SCALE GENOMIC DNA]</scope>
    <source>
        <strain evidence="2">cv. Heinz 1706</strain>
    </source>
</reference>
<sequence>MAACITNCLLEWGLDNVFTIIVDNDSSNDVTVKEMSKKLSNWRINIMDGDNLHVRCTEHILNLIVQDGLKEIDVPTRWNSTYSMLDITQHFELTFERYSFYDIGYFNHLRTFGSDSSENKDGTSVEDGTTANILSSVDWKNVRGRMRTKQQFEKHKEVSGSSVNEPRFPILAEMFRDVLAIPISSVASECAFITGGRVLDPF</sequence>
<dbReference type="InterPro" id="IPR008906">
    <property type="entry name" value="HATC_C_dom"/>
</dbReference>
<dbReference type="InterPro" id="IPR012337">
    <property type="entry name" value="RNaseH-like_sf"/>
</dbReference>
<dbReference type="EnsemblPlants" id="Solyc09g065615.1.1">
    <property type="protein sequence ID" value="Solyc09g065615.1.1"/>
    <property type="gene ID" value="Solyc09g065615.1"/>
</dbReference>
<dbReference type="GO" id="GO:0046983">
    <property type="term" value="F:protein dimerization activity"/>
    <property type="evidence" value="ECO:0007669"/>
    <property type="project" value="InterPro"/>
</dbReference>
<dbReference type="PANTHER" id="PTHR46481:SF7">
    <property type="entry name" value="ZINC FINGER BED DOMAIN-CONTAINING PROTEIN RICESLEEPER 2-LIKE"/>
    <property type="match status" value="1"/>
</dbReference>
<dbReference type="Proteomes" id="UP000004994">
    <property type="component" value="Chromosome 9"/>
</dbReference>
<evidence type="ECO:0000313" key="2">
    <source>
        <dbReference type="EnsemblPlants" id="Solyc09g065615.1.1"/>
    </source>
</evidence>
<evidence type="ECO:0000313" key="3">
    <source>
        <dbReference type="Proteomes" id="UP000004994"/>
    </source>
</evidence>
<dbReference type="Gramene" id="Solyc09g065615.1.1">
    <property type="protein sequence ID" value="Solyc09g065615.1.1"/>
    <property type="gene ID" value="Solyc09g065615.1"/>
</dbReference>
<dbReference type="PANTHER" id="PTHR46481">
    <property type="entry name" value="ZINC FINGER BED DOMAIN-CONTAINING PROTEIN 4"/>
    <property type="match status" value="1"/>
</dbReference>
<name>A0A3Q7I617_SOLLC</name>
<dbReference type="Pfam" id="PF05699">
    <property type="entry name" value="Dimer_Tnp_hAT"/>
    <property type="match status" value="1"/>
</dbReference>
<proteinExistence type="predicted"/>
<protein>
    <recommendedName>
        <fullName evidence="1">HAT C-terminal dimerisation domain-containing protein</fullName>
    </recommendedName>
</protein>
<dbReference type="SUPFAM" id="SSF53098">
    <property type="entry name" value="Ribonuclease H-like"/>
    <property type="match status" value="1"/>
</dbReference>
<accession>A0A3Q7I617</accession>
<dbReference type="AlphaFoldDB" id="A0A3Q7I617"/>
<dbReference type="STRING" id="4081.A0A3Q7I617"/>
<dbReference type="InParanoid" id="A0A3Q7I617"/>